<evidence type="ECO:0000313" key="1">
    <source>
        <dbReference type="EMBL" id="KAF2629250.1"/>
    </source>
</evidence>
<organism evidence="1 2">
    <name type="scientific">Macroventuria anomochaeta</name>
    <dbReference type="NCBI Taxonomy" id="301207"/>
    <lineage>
        <taxon>Eukaryota</taxon>
        <taxon>Fungi</taxon>
        <taxon>Dikarya</taxon>
        <taxon>Ascomycota</taxon>
        <taxon>Pezizomycotina</taxon>
        <taxon>Dothideomycetes</taxon>
        <taxon>Pleosporomycetidae</taxon>
        <taxon>Pleosporales</taxon>
        <taxon>Pleosporineae</taxon>
        <taxon>Didymellaceae</taxon>
        <taxon>Macroventuria</taxon>
    </lineage>
</organism>
<name>A0ACB6S4T3_9PLEO</name>
<comment type="caution">
    <text evidence="1">The sequence shown here is derived from an EMBL/GenBank/DDBJ whole genome shotgun (WGS) entry which is preliminary data.</text>
</comment>
<sequence>MTSFLFKLPAELRNMIWNYALTSDTGTLQYNPSTKRFDVSHIGAGLLTTCRSISIETLYTPVRLNTLVFDTGIVGDVDLWVLLARLGRLDQATQYGLRLDLRIRKPHPSTLAQKPSTNRTPKSPGAPNAVRVTSYRRS</sequence>
<gene>
    <name evidence="1" type="ORF">BU25DRAFT_420128</name>
</gene>
<proteinExistence type="predicted"/>
<protein>
    <submittedName>
        <fullName evidence="1">Uncharacterized protein</fullName>
    </submittedName>
</protein>
<evidence type="ECO:0000313" key="2">
    <source>
        <dbReference type="Proteomes" id="UP000799754"/>
    </source>
</evidence>
<dbReference type="EMBL" id="MU006710">
    <property type="protein sequence ID" value="KAF2629250.1"/>
    <property type="molecule type" value="Genomic_DNA"/>
</dbReference>
<dbReference type="Proteomes" id="UP000799754">
    <property type="component" value="Unassembled WGS sequence"/>
</dbReference>
<keyword evidence="2" id="KW-1185">Reference proteome</keyword>
<accession>A0ACB6S4T3</accession>
<reference evidence="1" key="1">
    <citation type="journal article" date="2020" name="Stud. Mycol.">
        <title>101 Dothideomycetes genomes: a test case for predicting lifestyles and emergence of pathogens.</title>
        <authorList>
            <person name="Haridas S."/>
            <person name="Albert R."/>
            <person name="Binder M."/>
            <person name="Bloem J."/>
            <person name="Labutti K."/>
            <person name="Salamov A."/>
            <person name="Andreopoulos B."/>
            <person name="Baker S."/>
            <person name="Barry K."/>
            <person name="Bills G."/>
            <person name="Bluhm B."/>
            <person name="Cannon C."/>
            <person name="Castanera R."/>
            <person name="Culley D."/>
            <person name="Daum C."/>
            <person name="Ezra D."/>
            <person name="Gonzalez J."/>
            <person name="Henrissat B."/>
            <person name="Kuo A."/>
            <person name="Liang C."/>
            <person name="Lipzen A."/>
            <person name="Lutzoni F."/>
            <person name="Magnuson J."/>
            <person name="Mondo S."/>
            <person name="Nolan M."/>
            <person name="Ohm R."/>
            <person name="Pangilinan J."/>
            <person name="Park H.-J."/>
            <person name="Ramirez L."/>
            <person name="Alfaro M."/>
            <person name="Sun H."/>
            <person name="Tritt A."/>
            <person name="Yoshinaga Y."/>
            <person name="Zwiers L.-H."/>
            <person name="Turgeon B."/>
            <person name="Goodwin S."/>
            <person name="Spatafora J."/>
            <person name="Crous P."/>
            <person name="Grigoriev I."/>
        </authorList>
    </citation>
    <scope>NUCLEOTIDE SEQUENCE</scope>
    <source>
        <strain evidence="1">CBS 525.71</strain>
    </source>
</reference>